<protein>
    <submittedName>
        <fullName evidence="2">Uncharacterized protein</fullName>
    </submittedName>
</protein>
<evidence type="ECO:0000313" key="2">
    <source>
        <dbReference type="EMBL" id="KAK1346770.1"/>
    </source>
</evidence>
<evidence type="ECO:0000313" key="3">
    <source>
        <dbReference type="Proteomes" id="UP001177744"/>
    </source>
</evidence>
<evidence type="ECO:0000256" key="1">
    <source>
        <dbReference type="SAM" id="MobiDB-lite"/>
    </source>
</evidence>
<proteinExistence type="predicted"/>
<organism evidence="2 3">
    <name type="scientific">Cnephaeus nilssonii</name>
    <name type="common">Northern bat</name>
    <name type="synonym">Eptesicus nilssonii</name>
    <dbReference type="NCBI Taxonomy" id="3371016"/>
    <lineage>
        <taxon>Eukaryota</taxon>
        <taxon>Metazoa</taxon>
        <taxon>Chordata</taxon>
        <taxon>Craniata</taxon>
        <taxon>Vertebrata</taxon>
        <taxon>Euteleostomi</taxon>
        <taxon>Mammalia</taxon>
        <taxon>Eutheria</taxon>
        <taxon>Laurasiatheria</taxon>
        <taxon>Chiroptera</taxon>
        <taxon>Yangochiroptera</taxon>
        <taxon>Vespertilionidae</taxon>
        <taxon>Cnephaeus</taxon>
    </lineage>
</organism>
<sequence length="111" mass="12801">MLVKEWPESQYTKTAQEIVNVCYQTLTECLKHILNEFIYFISQYDEHLTQLEKDICTAKEAALEEAELDSLDPMTPGPYTPQAKGEWKRGKGRENIDVRENTLIGCLLHVP</sequence>
<accession>A0AA40LUU4</accession>
<reference evidence="2" key="1">
    <citation type="submission" date="2023-06" db="EMBL/GenBank/DDBJ databases">
        <title>Reference genome for the Northern bat (Eptesicus nilssonii), a most northern bat species.</title>
        <authorList>
            <person name="Laine V.N."/>
            <person name="Pulliainen A.T."/>
            <person name="Lilley T.M."/>
        </authorList>
    </citation>
    <scope>NUCLEOTIDE SEQUENCE</scope>
    <source>
        <strain evidence="2">BLF_Eptnil</strain>
        <tissue evidence="2">Kidney</tissue>
    </source>
</reference>
<keyword evidence="3" id="KW-1185">Reference proteome</keyword>
<feature type="region of interest" description="Disordered" evidence="1">
    <location>
        <begin position="70"/>
        <end position="91"/>
    </location>
</feature>
<comment type="caution">
    <text evidence="2">The sequence shown here is derived from an EMBL/GenBank/DDBJ whole genome shotgun (WGS) entry which is preliminary data.</text>
</comment>
<dbReference type="AlphaFoldDB" id="A0AA40LUU4"/>
<dbReference type="EMBL" id="JAULJE010000001">
    <property type="protein sequence ID" value="KAK1346770.1"/>
    <property type="molecule type" value="Genomic_DNA"/>
</dbReference>
<name>A0AA40LUU4_CNENI</name>
<dbReference type="Proteomes" id="UP001177744">
    <property type="component" value="Unassembled WGS sequence"/>
</dbReference>
<gene>
    <name evidence="2" type="ORF">QTO34_000630</name>
</gene>